<reference evidence="1 2" key="1">
    <citation type="submission" date="2017-10" db="EMBL/GenBank/DDBJ databases">
        <title>Novel microbial diversity and functional potential in the marine mammal oral microbiome.</title>
        <authorList>
            <person name="Dudek N.K."/>
            <person name="Sun C.L."/>
            <person name="Burstein D."/>
            <person name="Kantor R.S."/>
            <person name="Aliaga Goltsman D.S."/>
            <person name="Bik E.M."/>
            <person name="Thomas B.C."/>
            <person name="Banfield J.F."/>
            <person name="Relman D.A."/>
        </authorList>
    </citation>
    <scope>NUCLEOTIDE SEQUENCE [LARGE SCALE GENOMIC DNA]</scope>
    <source>
        <strain evidence="1">DOLJORAL78_47_16</strain>
    </source>
</reference>
<dbReference type="Proteomes" id="UP000230821">
    <property type="component" value="Unassembled WGS sequence"/>
</dbReference>
<proteinExistence type="predicted"/>
<dbReference type="AlphaFoldDB" id="A0A2G6KFQ5"/>
<gene>
    <name evidence="1" type="ORF">CSA56_07570</name>
</gene>
<dbReference type="EMBL" id="PDSK01000087">
    <property type="protein sequence ID" value="PIE34497.1"/>
    <property type="molecule type" value="Genomic_DNA"/>
</dbReference>
<protein>
    <submittedName>
        <fullName evidence="1">Uncharacterized protein</fullName>
    </submittedName>
</protein>
<name>A0A2G6KFQ5_9BACT</name>
<comment type="caution">
    <text evidence="1">The sequence shown here is derived from an EMBL/GenBank/DDBJ whole genome shotgun (WGS) entry which is preliminary data.</text>
</comment>
<evidence type="ECO:0000313" key="2">
    <source>
        <dbReference type="Proteomes" id="UP000230821"/>
    </source>
</evidence>
<organism evidence="1 2">
    <name type="scientific">candidate division KSB3 bacterium</name>
    <dbReference type="NCBI Taxonomy" id="2044937"/>
    <lineage>
        <taxon>Bacteria</taxon>
        <taxon>candidate division KSB3</taxon>
    </lineage>
</organism>
<evidence type="ECO:0000313" key="1">
    <source>
        <dbReference type="EMBL" id="PIE34497.1"/>
    </source>
</evidence>
<sequence length="77" mass="9229">MQPASFQHWPNVFLMLSFAVVNIPVDNMFVRQTYVDGGGQQVQFLWLRKRGELSQMFSNKMFENCFCVKFQFYFIFL</sequence>
<accession>A0A2G6KFQ5</accession>